<comment type="catalytic activity">
    <reaction evidence="28">
        <text>(3R)-hydroxytetradecanoyl-[ACP] = (2E)-tetradecenoyl-[ACP] + H2O</text>
        <dbReference type="Rhea" id="RHEA:41892"/>
        <dbReference type="Rhea" id="RHEA-COMP:9646"/>
        <dbReference type="Rhea" id="RHEA-COMP:9647"/>
        <dbReference type="ChEBI" id="CHEBI:15377"/>
        <dbReference type="ChEBI" id="CHEBI:78474"/>
        <dbReference type="ChEBI" id="CHEBI:78475"/>
    </reaction>
    <physiologicalReaction direction="left-to-right" evidence="28">
        <dbReference type="Rhea" id="RHEA:41893"/>
    </physiologicalReaction>
</comment>
<evidence type="ECO:0000256" key="27">
    <source>
        <dbReference type="ARBA" id="ARBA00023394"/>
    </source>
</evidence>
<comment type="catalytic activity">
    <reaction evidence="60">
        <text>3-oxooctanoyl-[ACP] + NADPH + H(+) = (3R)-hydroxyoctanoyl-[ACP] + NADP(+)</text>
        <dbReference type="Rhea" id="RHEA:41840"/>
        <dbReference type="Rhea" id="RHEA-COMP:9633"/>
        <dbReference type="Rhea" id="RHEA-COMP:9634"/>
        <dbReference type="ChEBI" id="CHEBI:15378"/>
        <dbReference type="ChEBI" id="CHEBI:57783"/>
        <dbReference type="ChEBI" id="CHEBI:58349"/>
        <dbReference type="ChEBI" id="CHEBI:78460"/>
        <dbReference type="ChEBI" id="CHEBI:78461"/>
    </reaction>
    <physiologicalReaction direction="left-to-right" evidence="60">
        <dbReference type="Rhea" id="RHEA:41841"/>
    </physiologicalReaction>
</comment>
<name>A0ABP1NEX0_XYLVO</name>
<comment type="catalytic activity">
    <reaction evidence="53">
        <text>hexadecanoyl-[ACP] + H2O = hexadecanoate + holo-[ACP] + H(+)</text>
        <dbReference type="Rhea" id="RHEA:41932"/>
        <dbReference type="Rhea" id="RHEA-COMP:9652"/>
        <dbReference type="Rhea" id="RHEA-COMP:9685"/>
        <dbReference type="ChEBI" id="CHEBI:7896"/>
        <dbReference type="ChEBI" id="CHEBI:15377"/>
        <dbReference type="ChEBI" id="CHEBI:15378"/>
        <dbReference type="ChEBI" id="CHEBI:64479"/>
        <dbReference type="ChEBI" id="CHEBI:78483"/>
        <dbReference type="EC" id="3.1.2.14"/>
    </reaction>
    <physiologicalReaction direction="left-to-right" evidence="53">
        <dbReference type="Rhea" id="RHEA:41933"/>
    </physiologicalReaction>
</comment>
<dbReference type="InterPro" id="IPR020806">
    <property type="entry name" value="PKS_PP-bd"/>
</dbReference>
<feature type="region of interest" description="N-terminal hotdog fold" evidence="64">
    <location>
        <begin position="865"/>
        <end position="995"/>
    </location>
</feature>
<evidence type="ECO:0000256" key="14">
    <source>
        <dbReference type="ARBA" id="ARBA00022832"/>
    </source>
</evidence>
<evidence type="ECO:0000256" key="49">
    <source>
        <dbReference type="ARBA" id="ARBA00048506"/>
    </source>
</evidence>
<evidence type="ECO:0000256" key="25">
    <source>
        <dbReference type="ARBA" id="ARBA00023373"/>
    </source>
</evidence>
<feature type="domain" description="PKS/mFAS DH" evidence="67">
    <location>
        <begin position="865"/>
        <end position="1132"/>
    </location>
</feature>
<comment type="catalytic activity">
    <reaction evidence="30">
        <text>(3R)-hydroxyhexadecanoyl-[ACP] = (2E)-hexadecenoyl-[ACP] + H2O</text>
        <dbReference type="Rhea" id="RHEA:41908"/>
        <dbReference type="Rhea" id="RHEA-COMP:9650"/>
        <dbReference type="Rhea" id="RHEA-COMP:9651"/>
        <dbReference type="ChEBI" id="CHEBI:15377"/>
        <dbReference type="ChEBI" id="CHEBI:78480"/>
        <dbReference type="ChEBI" id="CHEBI:78481"/>
    </reaction>
    <physiologicalReaction direction="left-to-right" evidence="30">
        <dbReference type="Rhea" id="RHEA:41909"/>
    </physiologicalReaction>
</comment>
<dbReference type="InterPro" id="IPR057326">
    <property type="entry name" value="KR_dom"/>
</dbReference>
<comment type="catalytic activity">
    <reaction evidence="31">
        <text>(3R)-hydroxybutanoyl-[ACP] = (2E)-butenoyl-[ACP] + H2O</text>
        <dbReference type="Rhea" id="RHEA:41808"/>
        <dbReference type="Rhea" id="RHEA-COMP:9626"/>
        <dbReference type="Rhea" id="RHEA-COMP:9627"/>
        <dbReference type="ChEBI" id="CHEBI:15377"/>
        <dbReference type="ChEBI" id="CHEBI:78451"/>
        <dbReference type="ChEBI" id="CHEBI:78453"/>
    </reaction>
    <physiologicalReaction direction="left-to-right" evidence="31">
        <dbReference type="Rhea" id="RHEA:41809"/>
    </physiologicalReaction>
</comment>
<dbReference type="EC" id="1.1.1.100" evidence="5"/>
<dbReference type="SUPFAM" id="SSF51735">
    <property type="entry name" value="NAD(P)-binding Rossmann-fold domains"/>
    <property type="match status" value="2"/>
</dbReference>
<evidence type="ECO:0000256" key="32">
    <source>
        <dbReference type="ARBA" id="ARBA00023442"/>
    </source>
</evidence>
<dbReference type="InterPro" id="IPR011032">
    <property type="entry name" value="GroES-like_sf"/>
</dbReference>
<evidence type="ECO:0000256" key="13">
    <source>
        <dbReference type="ARBA" id="ARBA00022801"/>
    </source>
</evidence>
<comment type="catalytic activity">
    <reaction evidence="55">
        <text>(2E)-octadecenoyl-[ACP] + NADPH + H(+) = octadecanoyl-[ACP] + NADP(+)</text>
        <dbReference type="Rhea" id="RHEA:41928"/>
        <dbReference type="Rhea" id="RHEA-COMP:9655"/>
        <dbReference type="Rhea" id="RHEA-COMP:9656"/>
        <dbReference type="ChEBI" id="CHEBI:15378"/>
        <dbReference type="ChEBI" id="CHEBI:57783"/>
        <dbReference type="ChEBI" id="CHEBI:58349"/>
        <dbReference type="ChEBI" id="CHEBI:78489"/>
        <dbReference type="ChEBI" id="CHEBI:78495"/>
    </reaction>
    <physiologicalReaction direction="left-to-right" evidence="55">
        <dbReference type="Rhea" id="RHEA:41929"/>
    </physiologicalReaction>
</comment>
<comment type="catalytic activity">
    <reaction evidence="26">
        <text>(3R)-hydroxydecanoyl-[ACP] = (2E)-decenoyl-[ACP] + H2O</text>
        <dbReference type="Rhea" id="RHEA:41860"/>
        <dbReference type="Rhea" id="RHEA-COMP:9638"/>
        <dbReference type="Rhea" id="RHEA-COMP:9639"/>
        <dbReference type="ChEBI" id="CHEBI:15377"/>
        <dbReference type="ChEBI" id="CHEBI:78466"/>
        <dbReference type="ChEBI" id="CHEBI:78467"/>
    </reaction>
    <physiologicalReaction direction="left-to-right" evidence="26">
        <dbReference type="Rhea" id="RHEA:41861"/>
    </physiologicalReaction>
</comment>
<dbReference type="Pfam" id="PF21089">
    <property type="entry name" value="PKS_DH_N"/>
    <property type="match status" value="1"/>
</dbReference>
<dbReference type="InterPro" id="IPR014043">
    <property type="entry name" value="Acyl_transferase_dom"/>
</dbReference>
<dbReference type="InterPro" id="IPR016039">
    <property type="entry name" value="Thiolase-like"/>
</dbReference>
<dbReference type="InterPro" id="IPR049552">
    <property type="entry name" value="PKS_DH_N"/>
</dbReference>
<comment type="catalytic activity">
    <reaction evidence="39">
        <text>(2E)-butenoyl-[ACP] + NADPH + H(+) = butanoyl-[ACP] + NADP(+)</text>
        <dbReference type="Rhea" id="RHEA:41812"/>
        <dbReference type="Rhea" id="RHEA-COMP:9627"/>
        <dbReference type="Rhea" id="RHEA-COMP:9628"/>
        <dbReference type="ChEBI" id="CHEBI:15378"/>
        <dbReference type="ChEBI" id="CHEBI:57783"/>
        <dbReference type="ChEBI" id="CHEBI:58349"/>
        <dbReference type="ChEBI" id="CHEBI:78453"/>
        <dbReference type="ChEBI" id="CHEBI:78454"/>
    </reaction>
    <physiologicalReaction direction="left-to-right" evidence="39">
        <dbReference type="Rhea" id="RHEA:41813"/>
    </physiologicalReaction>
</comment>
<keyword evidence="15" id="KW-0521">NADP</keyword>
<dbReference type="InterPro" id="IPR001227">
    <property type="entry name" value="Ac_transferase_dom_sf"/>
</dbReference>
<dbReference type="InterPro" id="IPR049900">
    <property type="entry name" value="PKS_mFAS_DH"/>
</dbReference>
<comment type="catalytic activity">
    <reaction evidence="35">
        <text>hexanoyl-[ACP] + malonyl-[ACP] + H(+) = 3-oxooctanoyl-[ACP] + holo-[ACP] + CO2</text>
        <dbReference type="Rhea" id="RHEA:41836"/>
        <dbReference type="Rhea" id="RHEA-COMP:9623"/>
        <dbReference type="Rhea" id="RHEA-COMP:9632"/>
        <dbReference type="Rhea" id="RHEA-COMP:9633"/>
        <dbReference type="Rhea" id="RHEA-COMP:9685"/>
        <dbReference type="ChEBI" id="CHEBI:15378"/>
        <dbReference type="ChEBI" id="CHEBI:16526"/>
        <dbReference type="ChEBI" id="CHEBI:64479"/>
        <dbReference type="ChEBI" id="CHEBI:78449"/>
        <dbReference type="ChEBI" id="CHEBI:78459"/>
        <dbReference type="ChEBI" id="CHEBI:78460"/>
    </reaction>
    <physiologicalReaction direction="left-to-right" evidence="35">
        <dbReference type="Rhea" id="RHEA:41837"/>
    </physiologicalReaction>
</comment>
<evidence type="ECO:0000313" key="69">
    <source>
        <dbReference type="Proteomes" id="UP001642520"/>
    </source>
</evidence>
<comment type="catalytic activity">
    <reaction evidence="40">
        <text>dodecanoyl-[ACP] + malonyl-[ACP] + H(+) = 3-oxotetradecanoyl-[ACP] + holo-[ACP] + CO2</text>
        <dbReference type="Rhea" id="RHEA:41884"/>
        <dbReference type="Rhea" id="RHEA-COMP:9623"/>
        <dbReference type="Rhea" id="RHEA-COMP:9644"/>
        <dbReference type="Rhea" id="RHEA-COMP:9645"/>
        <dbReference type="Rhea" id="RHEA-COMP:9685"/>
        <dbReference type="ChEBI" id="CHEBI:15378"/>
        <dbReference type="ChEBI" id="CHEBI:16526"/>
        <dbReference type="ChEBI" id="CHEBI:64479"/>
        <dbReference type="ChEBI" id="CHEBI:65264"/>
        <dbReference type="ChEBI" id="CHEBI:78449"/>
        <dbReference type="ChEBI" id="CHEBI:78473"/>
    </reaction>
    <physiologicalReaction direction="left-to-right" evidence="40">
        <dbReference type="Rhea" id="RHEA:41885"/>
    </physiologicalReaction>
</comment>
<dbReference type="SUPFAM" id="SSF47336">
    <property type="entry name" value="ACP-like"/>
    <property type="match status" value="1"/>
</dbReference>
<evidence type="ECO:0000256" key="21">
    <source>
        <dbReference type="ARBA" id="ARBA00023160"/>
    </source>
</evidence>
<evidence type="ECO:0000259" key="67">
    <source>
        <dbReference type="PROSITE" id="PS52019"/>
    </source>
</evidence>
<evidence type="ECO:0000256" key="9">
    <source>
        <dbReference type="ARBA" id="ARBA00022516"/>
    </source>
</evidence>
<dbReference type="Gene3D" id="3.40.47.10">
    <property type="match status" value="1"/>
</dbReference>
<comment type="catalytic activity">
    <reaction evidence="34">
        <text>3-oxooctadecanoyl-[ACP] + NADPH + H(+) = (3R)-hydroxyoctadecanoyl-[ACP] + NADP(+)</text>
        <dbReference type="Rhea" id="RHEA:41920"/>
        <dbReference type="Rhea" id="RHEA-COMP:9653"/>
        <dbReference type="Rhea" id="RHEA-COMP:9654"/>
        <dbReference type="ChEBI" id="CHEBI:15378"/>
        <dbReference type="ChEBI" id="CHEBI:57783"/>
        <dbReference type="ChEBI" id="CHEBI:58349"/>
        <dbReference type="ChEBI" id="CHEBI:78487"/>
        <dbReference type="ChEBI" id="CHEBI:78488"/>
    </reaction>
    <physiologicalReaction direction="left-to-right" evidence="34">
        <dbReference type="Rhea" id="RHEA:41921"/>
    </physiologicalReaction>
</comment>
<comment type="catalytic activity">
    <reaction evidence="59">
        <text>3-oxohexadecanoyl-[ACP] + NADPH + H(+) = (3R)-hydroxyhexadecanoyl-[ACP] + NADP(+)</text>
        <dbReference type="Rhea" id="RHEA:41904"/>
        <dbReference type="Rhea" id="RHEA-COMP:9649"/>
        <dbReference type="Rhea" id="RHEA-COMP:9650"/>
        <dbReference type="ChEBI" id="CHEBI:15378"/>
        <dbReference type="ChEBI" id="CHEBI:57783"/>
        <dbReference type="ChEBI" id="CHEBI:58349"/>
        <dbReference type="ChEBI" id="CHEBI:78478"/>
        <dbReference type="ChEBI" id="CHEBI:78480"/>
    </reaction>
    <physiologicalReaction direction="left-to-right" evidence="59">
        <dbReference type="Rhea" id="RHEA:41905"/>
    </physiologicalReaction>
</comment>
<evidence type="ECO:0000256" key="62">
    <source>
        <dbReference type="ARBA" id="ARBA00049521"/>
    </source>
</evidence>
<evidence type="ECO:0000256" key="59">
    <source>
        <dbReference type="ARBA" id="ARBA00049414"/>
    </source>
</evidence>
<evidence type="ECO:0000259" key="66">
    <source>
        <dbReference type="PROSITE" id="PS52004"/>
    </source>
</evidence>
<feature type="active site" description="Proton donor; for dehydratase activity" evidence="64">
    <location>
        <position position="1053"/>
    </location>
</feature>
<keyword evidence="16" id="KW-0663">Pyridoxal phosphate</keyword>
<comment type="catalytic activity">
    <reaction evidence="58">
        <text>3-oxododecanoyl-[ACP] + NADPH + H(+) = (3R)-hydroxydodecanoyl-[ACP] + NADP(+)</text>
        <dbReference type="Rhea" id="RHEA:41872"/>
        <dbReference type="Rhea" id="RHEA-COMP:9641"/>
        <dbReference type="Rhea" id="RHEA-COMP:9642"/>
        <dbReference type="ChEBI" id="CHEBI:15378"/>
        <dbReference type="ChEBI" id="CHEBI:57783"/>
        <dbReference type="ChEBI" id="CHEBI:58349"/>
        <dbReference type="ChEBI" id="CHEBI:78469"/>
        <dbReference type="ChEBI" id="CHEBI:78470"/>
    </reaction>
    <physiologicalReaction direction="left-to-right" evidence="58">
        <dbReference type="Rhea" id="RHEA:41873"/>
    </physiologicalReaction>
</comment>
<evidence type="ECO:0000256" key="34">
    <source>
        <dbReference type="ARBA" id="ARBA00047300"/>
    </source>
</evidence>
<organism evidence="68 69">
    <name type="scientific">Xylocopa violacea</name>
    <name type="common">Violet carpenter bee</name>
    <name type="synonym">Apis violacea</name>
    <dbReference type="NCBI Taxonomy" id="135666"/>
    <lineage>
        <taxon>Eukaryota</taxon>
        <taxon>Metazoa</taxon>
        <taxon>Ecdysozoa</taxon>
        <taxon>Arthropoda</taxon>
        <taxon>Hexapoda</taxon>
        <taxon>Insecta</taxon>
        <taxon>Pterygota</taxon>
        <taxon>Neoptera</taxon>
        <taxon>Endopterygota</taxon>
        <taxon>Hymenoptera</taxon>
        <taxon>Apocrita</taxon>
        <taxon>Aculeata</taxon>
        <taxon>Apoidea</taxon>
        <taxon>Anthophila</taxon>
        <taxon>Apidae</taxon>
        <taxon>Xylocopa</taxon>
        <taxon>Xylocopa</taxon>
    </lineage>
</organism>
<dbReference type="EC" id="1.3.1.39" evidence="2"/>
<dbReference type="SUPFAM" id="SSF53474">
    <property type="entry name" value="alpha/beta-Hydrolases"/>
    <property type="match status" value="1"/>
</dbReference>
<dbReference type="CDD" id="cd08954">
    <property type="entry name" value="KR_1_FAS_SDR_x"/>
    <property type="match status" value="1"/>
</dbReference>
<comment type="catalytic activity">
    <reaction evidence="63">
        <text>octanoyl-[ACP] + malonyl-[ACP] + H(+) = 3-oxodecanoyl-[ACP] + holo-[ACP] + CO2</text>
        <dbReference type="Rhea" id="RHEA:41852"/>
        <dbReference type="Rhea" id="RHEA-COMP:9623"/>
        <dbReference type="Rhea" id="RHEA-COMP:9636"/>
        <dbReference type="Rhea" id="RHEA-COMP:9637"/>
        <dbReference type="Rhea" id="RHEA-COMP:9685"/>
        <dbReference type="ChEBI" id="CHEBI:15378"/>
        <dbReference type="ChEBI" id="CHEBI:16526"/>
        <dbReference type="ChEBI" id="CHEBI:64479"/>
        <dbReference type="ChEBI" id="CHEBI:78449"/>
        <dbReference type="ChEBI" id="CHEBI:78463"/>
        <dbReference type="ChEBI" id="CHEBI:78464"/>
    </reaction>
    <physiologicalReaction direction="left-to-right" evidence="63">
        <dbReference type="Rhea" id="RHEA:41853"/>
    </physiologicalReaction>
</comment>
<feature type="domain" description="Ketosynthase family 3 (KS3)" evidence="66">
    <location>
        <begin position="29"/>
        <end position="434"/>
    </location>
</feature>
<dbReference type="Pfam" id="PF00109">
    <property type="entry name" value="ketoacyl-synt"/>
    <property type="match status" value="1"/>
</dbReference>
<dbReference type="PANTHER" id="PTHR43775">
    <property type="entry name" value="FATTY ACID SYNTHASE"/>
    <property type="match status" value="1"/>
</dbReference>
<dbReference type="InterPro" id="IPR018201">
    <property type="entry name" value="Ketoacyl_synth_AS"/>
</dbReference>
<evidence type="ECO:0000256" key="3">
    <source>
        <dbReference type="ARBA" id="ARBA00012480"/>
    </source>
</evidence>
<keyword evidence="19" id="KW-0520">NAD</keyword>
<keyword evidence="69" id="KW-1185">Reference proteome</keyword>
<dbReference type="PANTHER" id="PTHR43775:SF7">
    <property type="entry name" value="FATTY ACID SYNTHASE"/>
    <property type="match status" value="1"/>
</dbReference>
<dbReference type="Gene3D" id="3.40.50.1820">
    <property type="entry name" value="alpha/beta hydrolase"/>
    <property type="match status" value="1"/>
</dbReference>
<evidence type="ECO:0000256" key="23">
    <source>
        <dbReference type="ARBA" id="ARBA00023332"/>
    </source>
</evidence>
<evidence type="ECO:0000256" key="50">
    <source>
        <dbReference type="ARBA" id="ARBA00048571"/>
    </source>
</evidence>
<evidence type="ECO:0000256" key="30">
    <source>
        <dbReference type="ARBA" id="ARBA00023401"/>
    </source>
</evidence>
<evidence type="ECO:0000256" key="37">
    <source>
        <dbReference type="ARBA" id="ARBA00047440"/>
    </source>
</evidence>
<comment type="catalytic activity">
    <reaction evidence="23">
        <text>(3R)-hydroxyoctanoyl-[ACP] = (2E)-octenoyl-[ACP] + H2O</text>
        <dbReference type="Rhea" id="RHEA:41844"/>
        <dbReference type="Rhea" id="RHEA-COMP:9634"/>
        <dbReference type="Rhea" id="RHEA-COMP:9635"/>
        <dbReference type="ChEBI" id="CHEBI:15377"/>
        <dbReference type="ChEBI" id="CHEBI:78461"/>
        <dbReference type="ChEBI" id="CHEBI:78462"/>
    </reaction>
    <physiologicalReaction direction="left-to-right" evidence="23">
        <dbReference type="Rhea" id="RHEA:41845"/>
    </physiologicalReaction>
</comment>
<feature type="region of interest" description="C-terminal hotdog fold" evidence="64">
    <location>
        <begin position="1005"/>
        <end position="1132"/>
    </location>
</feature>
<feature type="active site" description="Proton acceptor; for dehydratase activity" evidence="64">
    <location>
        <position position="901"/>
    </location>
</feature>
<dbReference type="InterPro" id="IPR014031">
    <property type="entry name" value="Ketoacyl_synth_C"/>
</dbReference>
<dbReference type="PROSITE" id="PS52004">
    <property type="entry name" value="KS3_2"/>
    <property type="match status" value="1"/>
</dbReference>
<evidence type="ECO:0000256" key="35">
    <source>
        <dbReference type="ARBA" id="ARBA00047394"/>
    </source>
</evidence>
<proteinExistence type="predicted"/>
<evidence type="ECO:0000256" key="29">
    <source>
        <dbReference type="ARBA" id="ARBA00023399"/>
    </source>
</evidence>
<accession>A0ABP1NEX0</accession>
<keyword evidence="9" id="KW-0444">Lipid biosynthesis</keyword>
<dbReference type="Pfam" id="PF02801">
    <property type="entry name" value="Ketoacyl-synt_C"/>
    <property type="match status" value="1"/>
</dbReference>
<comment type="catalytic activity">
    <reaction evidence="47">
        <text>tetradecanoyl-[ACP] + H2O = tetradecanoate + holo-[ACP] + H(+)</text>
        <dbReference type="Rhea" id="RHEA:30123"/>
        <dbReference type="Rhea" id="RHEA-COMP:9648"/>
        <dbReference type="Rhea" id="RHEA-COMP:9685"/>
        <dbReference type="ChEBI" id="CHEBI:15377"/>
        <dbReference type="ChEBI" id="CHEBI:15378"/>
        <dbReference type="ChEBI" id="CHEBI:30807"/>
        <dbReference type="ChEBI" id="CHEBI:64479"/>
        <dbReference type="ChEBI" id="CHEBI:78477"/>
        <dbReference type="EC" id="3.1.2.14"/>
    </reaction>
    <physiologicalReaction direction="left-to-right" evidence="47">
        <dbReference type="Rhea" id="RHEA:30124"/>
    </physiologicalReaction>
</comment>
<dbReference type="PROSITE" id="PS50075">
    <property type="entry name" value="CARRIER"/>
    <property type="match status" value="1"/>
</dbReference>
<dbReference type="InterPro" id="IPR036736">
    <property type="entry name" value="ACP-like_sf"/>
</dbReference>
<evidence type="ECO:0000256" key="47">
    <source>
        <dbReference type="ARBA" id="ARBA00048289"/>
    </source>
</evidence>
<evidence type="ECO:0000256" key="60">
    <source>
        <dbReference type="ARBA" id="ARBA00049422"/>
    </source>
</evidence>
<dbReference type="EC" id="2.3.1.41" evidence="6"/>
<dbReference type="InterPro" id="IPR016035">
    <property type="entry name" value="Acyl_Trfase/lysoPLipase"/>
</dbReference>
<dbReference type="Pfam" id="PF08659">
    <property type="entry name" value="KR"/>
    <property type="match status" value="1"/>
</dbReference>
<protein>
    <recommendedName>
        <fullName evidence="7">Fatty acid synthase</fullName>
        <ecNumber evidence="5">1.1.1.100</ecNumber>
        <ecNumber evidence="2">1.3.1.39</ecNumber>
        <ecNumber evidence="6">2.3.1.41</ecNumber>
        <ecNumber evidence="4">2.3.1.85</ecNumber>
        <ecNumber evidence="3">3.1.2.14</ecNumber>
    </recommendedName>
</protein>
<comment type="catalytic activity">
    <reaction evidence="25">
        <text>(3R)-hydroxyhexanoyl-[ACP] = (2E)-hexenoyl-[ACP] + H2O</text>
        <dbReference type="Rhea" id="RHEA:41828"/>
        <dbReference type="Rhea" id="RHEA-COMP:9630"/>
        <dbReference type="Rhea" id="RHEA-COMP:9631"/>
        <dbReference type="ChEBI" id="CHEBI:15377"/>
        <dbReference type="ChEBI" id="CHEBI:78457"/>
        <dbReference type="ChEBI" id="CHEBI:78458"/>
    </reaction>
    <physiologicalReaction direction="left-to-right" evidence="25">
        <dbReference type="Rhea" id="RHEA:41829"/>
    </physiologicalReaction>
</comment>
<evidence type="ECO:0000256" key="53">
    <source>
        <dbReference type="ARBA" id="ARBA00048704"/>
    </source>
</evidence>
<comment type="catalytic activity">
    <reaction evidence="27">
        <text>a (3R)-hydroxyacyl-[ACP] = a (2E)-enoyl-[ACP] + H2O</text>
        <dbReference type="Rhea" id="RHEA:13097"/>
        <dbReference type="Rhea" id="RHEA-COMP:9925"/>
        <dbReference type="Rhea" id="RHEA-COMP:9945"/>
        <dbReference type="ChEBI" id="CHEBI:15377"/>
        <dbReference type="ChEBI" id="CHEBI:78784"/>
        <dbReference type="ChEBI" id="CHEBI:78827"/>
        <dbReference type="EC" id="4.2.1.59"/>
    </reaction>
    <physiologicalReaction direction="left-to-right" evidence="27">
        <dbReference type="Rhea" id="RHEA:13098"/>
    </physiologicalReaction>
</comment>
<keyword evidence="17" id="KW-0007">Acetylation</keyword>
<dbReference type="Pfam" id="PF21149">
    <property type="entry name" value="FAS_pseudo-KR"/>
    <property type="match status" value="1"/>
</dbReference>
<dbReference type="Pfam" id="PF00698">
    <property type="entry name" value="Acyl_transf_1"/>
    <property type="match status" value="1"/>
</dbReference>
<comment type="function">
    <text evidence="32">Fatty acid synthetase is a multifunctional enzyme that catalyzes the de novo biosynthesis of long-chain saturated fatty acids starting from acetyl-CoA and malonyl-CoA in the presence of NADPH. This multifunctional protein contains 7 catalytic activities and a site for the binding of the prosthetic group 4'-phosphopantetheine of the acyl carrier protein ([ACP]) domain.</text>
</comment>
<comment type="catalytic activity">
    <reaction evidence="36">
        <text>a (3R)-hydroxyacyl-[ACP] + NADP(+) = a 3-oxoacyl-[ACP] + NADPH + H(+)</text>
        <dbReference type="Rhea" id="RHEA:17397"/>
        <dbReference type="Rhea" id="RHEA-COMP:9916"/>
        <dbReference type="Rhea" id="RHEA-COMP:9945"/>
        <dbReference type="ChEBI" id="CHEBI:15378"/>
        <dbReference type="ChEBI" id="CHEBI:57783"/>
        <dbReference type="ChEBI" id="CHEBI:58349"/>
        <dbReference type="ChEBI" id="CHEBI:78776"/>
        <dbReference type="ChEBI" id="CHEBI:78827"/>
        <dbReference type="EC" id="1.1.1.100"/>
    </reaction>
    <physiologicalReaction direction="right-to-left" evidence="36">
        <dbReference type="Rhea" id="RHEA:17399"/>
    </physiologicalReaction>
</comment>
<dbReference type="Gene3D" id="1.10.1200.10">
    <property type="entry name" value="ACP-like"/>
    <property type="match status" value="1"/>
</dbReference>
<dbReference type="InterPro" id="IPR036291">
    <property type="entry name" value="NAD(P)-bd_dom_sf"/>
</dbReference>
<evidence type="ECO:0000256" key="45">
    <source>
        <dbReference type="ARBA" id="ARBA00048051"/>
    </source>
</evidence>
<sequence length="2394" mass="262478">MPAQFESANSPIVREPNMMNGDSIRNNVNDEVVISGFSGRFPESQDIEEFRRNLFEGIDMITDDERRWPSGLYGLPTRTGKLKDLKSFDAIFFGVHAKQAHLMDPQLRLLLEVTYEAIVDAGINPNDIRGSKTGVFVGVSSSESDDFWTRDPDEINGYALTGCCRAMFPNRISYTFDFNGPSYAIDTACSSSLYAMHQATVAIRNGECDAAIVGGCNLLLKPTSSLQFHKLGMLSPDGACKAFDADGKGYVRSEAVSVIYLQRAKDARRVYATILHSKTNTDGNKPQGITFPSGQMQNNLMREIYAEAGVNPADVAYVEAHGTGTKVGDPQEINSIANLFCKGRKGPLLLGSIKSNMGHTEPASGLCSIAKLIIAMESGVIPGNLHFQTPNKDIPALTDGSIQVVDRNTPWKGGLVALNSFGFGGANAHILLRSNPKPKLSPVLDSKLPKLITVSGRTEEAVQTLLDKAKEYEKDDEFTALLHDTHANNITGHQYRGYSVMGNINSQEVGQYVNEKRPIWYVFSGMGSQWAGMGKDLLCIDTFHRSLRRCAEALKPEGIDLMNLILNGTPETFENVLHSFVSIAAIQVALVDVLSFLGIQPDGIIGHSVGELGCAYADGTFTPEQTVLAAYWRGRTVLDSNLEAGGMVAVGVSWSEVAAMCPPDIIPACENASDSVTVSGPIESVKKFTEELKKKNIFAKLVDSAGVAFHSKYIAPVGQRLRPMLEKIIPNPKKRSPRWVSTSIPESAWTSPLAQLSSAAYHVNNLLSPVLFHQTLSHVPENAITIEIAPHCLLQAILRRSLGSSVTNISLHKRGYSDNLGFLLENIGKLYVAGAQPQVSRLYPPVSYPVGRGTPMINSLVKWDHSMEWSVASFVSGAGSSGESVIEVDLSKESDAYLDGHVIDGRILFPATGYLVMVWKTFAKLRGADYEKMPVTFENVQFQRATIMPKEGPVKFLINIFMGTGEFEICENGSVAVTGKISEPENVNKMLLNVPAPVQKNERDLLELNKNDIYKELRLRGYDYTGVFQGIKSAHNRGSIGKLLWHNWISFMDTMLQFSILEKDSRGLYVPVRMQYAAINPLVHLDFIKNFKEDEGIPVYSYSNIGVVKSGGIEIRKMKASLIAKKQQAQTPNYEKFTFVPYENPLPLVEDPEKAKLYALTVLLQIVRENSPGVKVKVTEVAGNRSVDALLAANILDILYNEPGISVDLQVSSPARDQYSSVEALGAKVVARDEQKVSVGQDMHLVVASSVLSNNSLMVLKNLADSVKPGGFVLLEEVGRFNTNMIENTTLIPVAQQVAPGKTYVLLTKKVEKSAPIVIQITEKNFMWLEGVKAALKKAASEDQQLLFVSQGEELLGMTGFMNCVRQEEGGANARYVFIQDKNLPKFSLHDKFYAQQLNKQLVANVLKGGNWGSYRHLQLDWQNEASSLQVEHAYINALYRGDLSSLKWIESPLSYYQPEKLPNTELCSVYYAPLNFRDIMLATGKLPPDALPGNLANQDCILGLEFSGRNSKGERIMAMVPARGLATTVVADPGFMWPVPDNWSLEQAATVPVAYATSYYALCVRGGLKRGDSVLIHAGSGGVGQASISIALHAGCTVFTTVGTQEKRDFLKNMFPQLTDRNIGNSRDTSFEQLIMNETNGRGVDIVLNSLAEEKLQASVRCLAQGGRFLEIGKFDLSNDSPLGMSVFLKNTSFHGILLDAICEEDGPERQEVVRLVTEGIKSGAVRPLPATVFSEQQIEQSFRFMATGKHIGKVLLKIRDEEKQKVVQPALKIVAAIPRTYMNPEKSYIVVGGLGGFGMELADWMILRGAKHIVLTSRSGVRTGFQSLSIRRWREAGVSIKVSTADVTTLAGSKQLIKESSALAPVGGIFNLAAVLRDDLIENLQESDFVTSALPKITATKNLDAVSRELCSSLDYFVVFSSIVSGRGNLGQTNYGLSNAAMERIMEHRQANGLPGLAIQWGAIGDVGLILETMGGHNDTEIGGTVPQRIQSCLETMDIFLQQPHPVLSSCVVADKRKGLESANKISVIEAVANILGIKKVESINPTISLADLGMDSLMGTEIKQTLERNYDIVLSAQDIRGLTMEKLSQLDTTVAEPASVSRSESPEDVGTDESLFQFYDMKLVPTESLVQLVTKSSTGQPIFFVHAIEGMAAPFKDVASALQQPAWGFQSTEKTPMDSIQQAATFYINMMQNIQKKGPYHLVGYSFGACIAFEMALQLENAGNAAVLTLIDGSPHFLKLHTLEIGRQTDKNTDTTTDSRKKALAFFVRQFNRKISSLEAYMILKDIHTEEETFSKMAELINNSQLKLEDLKLAGSLFHKKLLAAYYYKPKASYGGNVTLIKAKDNFVSLQHDYGLGEICQKKVQIKELPGNHRTILMDTSALEIAKILQT</sequence>
<comment type="catalytic activity">
    <reaction evidence="44">
        <text>acetyl-[ACP] + malonyl-[ACP] + H(+) = 3-oxobutanoyl-[ACP] + holo-[ACP] + CO2</text>
        <dbReference type="Rhea" id="RHEA:41800"/>
        <dbReference type="Rhea" id="RHEA-COMP:9621"/>
        <dbReference type="Rhea" id="RHEA-COMP:9623"/>
        <dbReference type="Rhea" id="RHEA-COMP:9625"/>
        <dbReference type="Rhea" id="RHEA-COMP:9685"/>
        <dbReference type="ChEBI" id="CHEBI:15378"/>
        <dbReference type="ChEBI" id="CHEBI:16526"/>
        <dbReference type="ChEBI" id="CHEBI:64479"/>
        <dbReference type="ChEBI" id="CHEBI:78446"/>
        <dbReference type="ChEBI" id="CHEBI:78449"/>
        <dbReference type="ChEBI" id="CHEBI:78450"/>
    </reaction>
    <physiologicalReaction direction="left-to-right" evidence="44">
        <dbReference type="Rhea" id="RHEA:41801"/>
    </physiologicalReaction>
</comment>
<dbReference type="InterPro" id="IPR042104">
    <property type="entry name" value="PKS_dehydratase_sf"/>
</dbReference>
<evidence type="ECO:0000256" key="7">
    <source>
        <dbReference type="ARBA" id="ARBA00018769"/>
    </source>
</evidence>
<evidence type="ECO:0000256" key="8">
    <source>
        <dbReference type="ARBA" id="ARBA00022450"/>
    </source>
</evidence>
<dbReference type="Gene3D" id="3.30.70.3290">
    <property type="match status" value="1"/>
</dbReference>
<dbReference type="InterPro" id="IPR032821">
    <property type="entry name" value="PKS_assoc"/>
</dbReference>
<evidence type="ECO:0000256" key="31">
    <source>
        <dbReference type="ARBA" id="ARBA00023402"/>
    </source>
</evidence>
<comment type="catalytic activity">
    <reaction evidence="57">
        <text>(2E)-tetradecenoyl-[ACP] + NADPH + H(+) = tetradecanoyl-[ACP] + NADP(+)</text>
        <dbReference type="Rhea" id="RHEA:41896"/>
        <dbReference type="Rhea" id="RHEA-COMP:9647"/>
        <dbReference type="Rhea" id="RHEA-COMP:9648"/>
        <dbReference type="ChEBI" id="CHEBI:15378"/>
        <dbReference type="ChEBI" id="CHEBI:57783"/>
        <dbReference type="ChEBI" id="CHEBI:58349"/>
        <dbReference type="ChEBI" id="CHEBI:78475"/>
        <dbReference type="ChEBI" id="CHEBI:78477"/>
    </reaction>
    <physiologicalReaction direction="left-to-right" evidence="57">
        <dbReference type="Rhea" id="RHEA:41897"/>
    </physiologicalReaction>
</comment>
<dbReference type="InterPro" id="IPR029058">
    <property type="entry name" value="AB_hydrolase_fold"/>
</dbReference>
<dbReference type="SUPFAM" id="SSF52151">
    <property type="entry name" value="FabD/lysophospholipase-like"/>
    <property type="match status" value="1"/>
</dbReference>
<evidence type="ECO:0000313" key="68">
    <source>
        <dbReference type="EMBL" id="CAL7939549.1"/>
    </source>
</evidence>
<evidence type="ECO:0000256" key="64">
    <source>
        <dbReference type="PROSITE-ProRule" id="PRU01363"/>
    </source>
</evidence>
<comment type="catalytic activity">
    <reaction evidence="41">
        <text>(2E)-hexadecenoyl-[ACP] + NADPH + H(+) = hexadecanoyl-[ACP] + NADP(+)</text>
        <dbReference type="Rhea" id="RHEA:41912"/>
        <dbReference type="Rhea" id="RHEA-COMP:9651"/>
        <dbReference type="Rhea" id="RHEA-COMP:9652"/>
        <dbReference type="ChEBI" id="CHEBI:15378"/>
        <dbReference type="ChEBI" id="CHEBI:57783"/>
        <dbReference type="ChEBI" id="CHEBI:58349"/>
        <dbReference type="ChEBI" id="CHEBI:78481"/>
        <dbReference type="ChEBI" id="CHEBI:78483"/>
    </reaction>
    <physiologicalReaction direction="left-to-right" evidence="41">
        <dbReference type="Rhea" id="RHEA:41913"/>
    </physiologicalReaction>
</comment>
<evidence type="ECO:0000256" key="10">
    <source>
        <dbReference type="ARBA" id="ARBA00022553"/>
    </source>
</evidence>
<dbReference type="InterPro" id="IPR016036">
    <property type="entry name" value="Malonyl_transacylase_ACP-bd"/>
</dbReference>
<dbReference type="InterPro" id="IPR050091">
    <property type="entry name" value="PKS_NRPS_Biosynth_Enz"/>
</dbReference>
<dbReference type="EMBL" id="CAXAJV020001290">
    <property type="protein sequence ID" value="CAL7939549.1"/>
    <property type="molecule type" value="Genomic_DNA"/>
</dbReference>
<dbReference type="SMART" id="SM00822">
    <property type="entry name" value="PKS_KR"/>
    <property type="match status" value="1"/>
</dbReference>
<comment type="catalytic activity">
    <reaction evidence="38">
        <text>tetradecanoyl-[ACP] + malonyl-[ACP] + H(+) = 3-oxohexadecanoyl-[ACP] + holo-[ACP] + CO2</text>
        <dbReference type="Rhea" id="RHEA:41900"/>
        <dbReference type="Rhea" id="RHEA-COMP:9623"/>
        <dbReference type="Rhea" id="RHEA-COMP:9648"/>
        <dbReference type="Rhea" id="RHEA-COMP:9649"/>
        <dbReference type="Rhea" id="RHEA-COMP:9685"/>
        <dbReference type="ChEBI" id="CHEBI:15378"/>
        <dbReference type="ChEBI" id="CHEBI:16526"/>
        <dbReference type="ChEBI" id="CHEBI:64479"/>
        <dbReference type="ChEBI" id="CHEBI:78449"/>
        <dbReference type="ChEBI" id="CHEBI:78477"/>
        <dbReference type="ChEBI" id="CHEBI:78478"/>
    </reaction>
    <physiologicalReaction direction="left-to-right" evidence="38">
        <dbReference type="Rhea" id="RHEA:41901"/>
    </physiologicalReaction>
</comment>
<dbReference type="InterPro" id="IPR001031">
    <property type="entry name" value="Thioesterase"/>
</dbReference>
<evidence type="ECO:0000256" key="39">
    <source>
        <dbReference type="ARBA" id="ARBA00047500"/>
    </source>
</evidence>
<evidence type="ECO:0000256" key="55">
    <source>
        <dbReference type="ARBA" id="ARBA00049019"/>
    </source>
</evidence>
<comment type="catalytic activity">
    <reaction evidence="48">
        <text>(2E)-octenoyl-[ACP] + NADPH + H(+) = octanoyl-[ACP] + NADP(+)</text>
        <dbReference type="Rhea" id="RHEA:41848"/>
        <dbReference type="Rhea" id="RHEA-COMP:9635"/>
        <dbReference type="Rhea" id="RHEA-COMP:9636"/>
        <dbReference type="ChEBI" id="CHEBI:15378"/>
        <dbReference type="ChEBI" id="CHEBI:57783"/>
        <dbReference type="ChEBI" id="CHEBI:58349"/>
        <dbReference type="ChEBI" id="CHEBI:78462"/>
        <dbReference type="ChEBI" id="CHEBI:78463"/>
    </reaction>
    <physiologicalReaction direction="left-to-right" evidence="48">
        <dbReference type="Rhea" id="RHEA:41849"/>
    </physiologicalReaction>
</comment>
<keyword evidence="22" id="KW-0511">Multifunctional enzyme</keyword>
<comment type="catalytic activity">
    <reaction evidence="29">
        <text>(3R)-hydroxyoctadecanoyl-[ACP] = (2E)-octadecenoyl-[ACP] + H2O</text>
        <dbReference type="Rhea" id="RHEA:41924"/>
        <dbReference type="Rhea" id="RHEA-COMP:9654"/>
        <dbReference type="Rhea" id="RHEA-COMP:9655"/>
        <dbReference type="ChEBI" id="CHEBI:15377"/>
        <dbReference type="ChEBI" id="CHEBI:78488"/>
        <dbReference type="ChEBI" id="CHEBI:78489"/>
    </reaction>
    <physiologicalReaction direction="left-to-right" evidence="29">
        <dbReference type="Rhea" id="RHEA:41925"/>
    </physiologicalReaction>
</comment>
<evidence type="ECO:0000256" key="17">
    <source>
        <dbReference type="ARBA" id="ARBA00022990"/>
    </source>
</evidence>
<dbReference type="InterPro" id="IPR009081">
    <property type="entry name" value="PP-bd_ACP"/>
</dbReference>
<evidence type="ECO:0000256" key="33">
    <source>
        <dbReference type="ARBA" id="ARBA00044883"/>
    </source>
</evidence>
<evidence type="ECO:0000256" key="52">
    <source>
        <dbReference type="ARBA" id="ARBA00048691"/>
    </source>
</evidence>
<comment type="catalytic activity">
    <reaction evidence="42">
        <text>(2E)-hexenoyl-[ACP] + NADPH + H(+) = hexanoyl-[ACP] + NADP(+)</text>
        <dbReference type="Rhea" id="RHEA:41832"/>
        <dbReference type="Rhea" id="RHEA-COMP:9631"/>
        <dbReference type="Rhea" id="RHEA-COMP:9632"/>
        <dbReference type="ChEBI" id="CHEBI:15378"/>
        <dbReference type="ChEBI" id="CHEBI:57783"/>
        <dbReference type="ChEBI" id="CHEBI:58349"/>
        <dbReference type="ChEBI" id="CHEBI:78458"/>
        <dbReference type="ChEBI" id="CHEBI:78459"/>
    </reaction>
    <physiologicalReaction direction="left-to-right" evidence="42">
        <dbReference type="Rhea" id="RHEA:41833"/>
    </physiologicalReaction>
</comment>
<comment type="caution">
    <text evidence="68">The sequence shown here is derived from an EMBL/GenBank/DDBJ whole genome shotgun (WGS) entry which is preliminary data.</text>
</comment>
<evidence type="ECO:0000256" key="54">
    <source>
        <dbReference type="ARBA" id="ARBA00048935"/>
    </source>
</evidence>
<dbReference type="Gene3D" id="3.90.180.10">
    <property type="entry name" value="Medium-chain alcohol dehydrogenases, catalytic domain"/>
    <property type="match status" value="1"/>
</dbReference>
<evidence type="ECO:0000256" key="6">
    <source>
        <dbReference type="ARBA" id="ARBA00013191"/>
    </source>
</evidence>
<evidence type="ECO:0000256" key="24">
    <source>
        <dbReference type="ARBA" id="ARBA00023351"/>
    </source>
</evidence>
<evidence type="ECO:0000256" key="51">
    <source>
        <dbReference type="ARBA" id="ARBA00048650"/>
    </source>
</evidence>
<comment type="catalytic activity">
    <reaction evidence="51">
        <text>a 2,3-saturated acyl-[ACP] + NADP(+) = a (2E)-enoyl-[ACP] + NADPH + H(+)</text>
        <dbReference type="Rhea" id="RHEA:22564"/>
        <dbReference type="Rhea" id="RHEA-COMP:9925"/>
        <dbReference type="Rhea" id="RHEA-COMP:9926"/>
        <dbReference type="ChEBI" id="CHEBI:15378"/>
        <dbReference type="ChEBI" id="CHEBI:57783"/>
        <dbReference type="ChEBI" id="CHEBI:58349"/>
        <dbReference type="ChEBI" id="CHEBI:78784"/>
        <dbReference type="ChEBI" id="CHEBI:78785"/>
        <dbReference type="EC" id="1.3.1.39"/>
    </reaction>
    <physiologicalReaction direction="right-to-left" evidence="51">
        <dbReference type="Rhea" id="RHEA:22566"/>
    </physiologicalReaction>
</comment>
<dbReference type="PROSITE" id="PS00606">
    <property type="entry name" value="KS3_1"/>
    <property type="match status" value="1"/>
</dbReference>
<comment type="catalytic activity">
    <reaction evidence="62">
        <text>(2E)-decenoyl-[ACP] + NADPH + H(+) = decanoyl-[ACP] + NADP(+)</text>
        <dbReference type="Rhea" id="RHEA:41864"/>
        <dbReference type="Rhea" id="RHEA-COMP:9639"/>
        <dbReference type="Rhea" id="RHEA-COMP:9640"/>
        <dbReference type="ChEBI" id="CHEBI:15378"/>
        <dbReference type="ChEBI" id="CHEBI:57783"/>
        <dbReference type="ChEBI" id="CHEBI:58349"/>
        <dbReference type="ChEBI" id="CHEBI:78467"/>
        <dbReference type="ChEBI" id="CHEBI:78468"/>
    </reaction>
    <physiologicalReaction direction="left-to-right" evidence="62">
        <dbReference type="Rhea" id="RHEA:41865"/>
    </physiologicalReaction>
</comment>
<keyword evidence="14" id="KW-0276">Fatty acid metabolism</keyword>
<evidence type="ECO:0000256" key="63">
    <source>
        <dbReference type="ARBA" id="ARBA00049533"/>
    </source>
</evidence>
<dbReference type="InterPro" id="IPR020841">
    <property type="entry name" value="PKS_Beta-ketoAc_synthase_dom"/>
</dbReference>
<dbReference type="SUPFAM" id="SSF55048">
    <property type="entry name" value="Probable ACP-binding domain of malonyl-CoA ACP transacylase"/>
    <property type="match status" value="1"/>
</dbReference>
<comment type="catalytic activity">
    <reaction evidence="43">
        <text>3-oxobutanoyl-[ACP] + NADPH + H(+) = (3R)-hydroxybutanoyl-[ACP] + NADP(+)</text>
        <dbReference type="Rhea" id="RHEA:41804"/>
        <dbReference type="Rhea" id="RHEA-COMP:9625"/>
        <dbReference type="Rhea" id="RHEA-COMP:9626"/>
        <dbReference type="ChEBI" id="CHEBI:15378"/>
        <dbReference type="ChEBI" id="CHEBI:57783"/>
        <dbReference type="ChEBI" id="CHEBI:58349"/>
        <dbReference type="ChEBI" id="CHEBI:78450"/>
        <dbReference type="ChEBI" id="CHEBI:78451"/>
    </reaction>
    <physiologicalReaction direction="left-to-right" evidence="43">
        <dbReference type="Rhea" id="RHEA:41805"/>
    </physiologicalReaction>
</comment>
<keyword evidence="10" id="KW-0597">Phosphoprotein</keyword>
<dbReference type="Proteomes" id="UP001642520">
    <property type="component" value="Unassembled WGS sequence"/>
</dbReference>
<comment type="catalytic activity">
    <reaction evidence="45">
        <text>hexadecanoyl-[ACP] + malonyl-[ACP] + H(+) = 3-oxooctadecanoyl-[ACP] + holo-[ACP] + CO2</text>
        <dbReference type="Rhea" id="RHEA:41916"/>
        <dbReference type="Rhea" id="RHEA-COMP:9623"/>
        <dbReference type="Rhea" id="RHEA-COMP:9652"/>
        <dbReference type="Rhea" id="RHEA-COMP:9653"/>
        <dbReference type="Rhea" id="RHEA-COMP:9685"/>
        <dbReference type="ChEBI" id="CHEBI:15378"/>
        <dbReference type="ChEBI" id="CHEBI:16526"/>
        <dbReference type="ChEBI" id="CHEBI:64479"/>
        <dbReference type="ChEBI" id="CHEBI:78449"/>
        <dbReference type="ChEBI" id="CHEBI:78483"/>
        <dbReference type="ChEBI" id="CHEBI:78487"/>
    </reaction>
    <physiologicalReaction direction="left-to-right" evidence="45">
        <dbReference type="Rhea" id="RHEA:41917"/>
    </physiologicalReaction>
</comment>
<evidence type="ECO:0000256" key="5">
    <source>
        <dbReference type="ARBA" id="ARBA00012948"/>
    </source>
</evidence>
<dbReference type="SUPFAM" id="SSF53901">
    <property type="entry name" value="Thiolase-like"/>
    <property type="match status" value="1"/>
</dbReference>
<evidence type="ECO:0000256" key="18">
    <source>
        <dbReference type="ARBA" id="ARBA00023002"/>
    </source>
</evidence>
<evidence type="ECO:0000256" key="36">
    <source>
        <dbReference type="ARBA" id="ARBA00047400"/>
    </source>
</evidence>
<evidence type="ECO:0000256" key="61">
    <source>
        <dbReference type="ARBA" id="ARBA00049449"/>
    </source>
</evidence>
<keyword evidence="18" id="KW-0560">Oxidoreductase</keyword>
<comment type="catalytic activity">
    <reaction evidence="46">
        <text>(2E)-dodecenoyl-[ACP] + NADPH + H(+) = dodecanoyl-[ACP] + NADP(+)</text>
        <dbReference type="Rhea" id="RHEA:41880"/>
        <dbReference type="Rhea" id="RHEA-COMP:9643"/>
        <dbReference type="Rhea" id="RHEA-COMP:9644"/>
        <dbReference type="ChEBI" id="CHEBI:15378"/>
        <dbReference type="ChEBI" id="CHEBI:57783"/>
        <dbReference type="ChEBI" id="CHEBI:58349"/>
        <dbReference type="ChEBI" id="CHEBI:65264"/>
        <dbReference type="ChEBI" id="CHEBI:78472"/>
    </reaction>
    <physiologicalReaction direction="left-to-right" evidence="46">
        <dbReference type="Rhea" id="RHEA:41881"/>
    </physiologicalReaction>
</comment>
<keyword evidence="13" id="KW-0378">Hydrolase</keyword>
<evidence type="ECO:0000256" key="12">
    <source>
        <dbReference type="ARBA" id="ARBA00022799"/>
    </source>
</evidence>
<dbReference type="SMART" id="SM00823">
    <property type="entry name" value="PKS_PP"/>
    <property type="match status" value="1"/>
</dbReference>
<dbReference type="EC" id="2.3.1.85" evidence="4"/>
<comment type="catalytic activity">
    <reaction evidence="49">
        <text>a fatty acyl-[ACP] + malonyl-[ACP] + H(+) = a 3-oxoacyl-[ACP] + holo-[ACP] + CO2</text>
        <dbReference type="Rhea" id="RHEA:22836"/>
        <dbReference type="Rhea" id="RHEA-COMP:9623"/>
        <dbReference type="Rhea" id="RHEA-COMP:9685"/>
        <dbReference type="Rhea" id="RHEA-COMP:9916"/>
        <dbReference type="Rhea" id="RHEA-COMP:14125"/>
        <dbReference type="ChEBI" id="CHEBI:15378"/>
        <dbReference type="ChEBI" id="CHEBI:16526"/>
        <dbReference type="ChEBI" id="CHEBI:64479"/>
        <dbReference type="ChEBI" id="CHEBI:78449"/>
        <dbReference type="ChEBI" id="CHEBI:78776"/>
        <dbReference type="ChEBI" id="CHEBI:138651"/>
        <dbReference type="EC" id="2.3.1.41"/>
    </reaction>
    <physiologicalReaction direction="left-to-right" evidence="49">
        <dbReference type="Rhea" id="RHEA:22837"/>
    </physiologicalReaction>
</comment>
<comment type="catalytic activity">
    <reaction evidence="56">
        <text>decanoyl-[ACP] + malonyl-[ACP] + H(+) = 3-oxododecanoyl-[ACP] + holo-[ACP] + CO2</text>
        <dbReference type="Rhea" id="RHEA:41868"/>
        <dbReference type="Rhea" id="RHEA-COMP:9623"/>
        <dbReference type="Rhea" id="RHEA-COMP:9640"/>
        <dbReference type="Rhea" id="RHEA-COMP:9641"/>
        <dbReference type="Rhea" id="RHEA-COMP:9685"/>
        <dbReference type="ChEBI" id="CHEBI:15378"/>
        <dbReference type="ChEBI" id="CHEBI:16526"/>
        <dbReference type="ChEBI" id="CHEBI:64479"/>
        <dbReference type="ChEBI" id="CHEBI:78449"/>
        <dbReference type="ChEBI" id="CHEBI:78468"/>
        <dbReference type="ChEBI" id="CHEBI:78469"/>
    </reaction>
    <physiologicalReaction direction="left-to-right" evidence="56">
        <dbReference type="Rhea" id="RHEA:41869"/>
    </physiologicalReaction>
</comment>
<evidence type="ECO:0000256" key="19">
    <source>
        <dbReference type="ARBA" id="ARBA00023027"/>
    </source>
</evidence>
<dbReference type="Gene3D" id="3.40.366.10">
    <property type="entry name" value="Malonyl-Coenzyme A Acyl Carrier Protein, domain 2"/>
    <property type="match status" value="1"/>
</dbReference>
<evidence type="ECO:0000256" key="28">
    <source>
        <dbReference type="ARBA" id="ARBA00023398"/>
    </source>
</evidence>
<evidence type="ECO:0000256" key="57">
    <source>
        <dbReference type="ARBA" id="ARBA00049171"/>
    </source>
</evidence>
<comment type="catalytic activity">
    <reaction evidence="24">
        <text>(3R)-hydroxydodecanoyl-[ACP] = (2E)-dodecenoyl-[ACP] + H2O</text>
        <dbReference type="Rhea" id="RHEA:41876"/>
        <dbReference type="Rhea" id="RHEA-COMP:9642"/>
        <dbReference type="Rhea" id="RHEA-COMP:9643"/>
        <dbReference type="ChEBI" id="CHEBI:15377"/>
        <dbReference type="ChEBI" id="CHEBI:78470"/>
        <dbReference type="ChEBI" id="CHEBI:78472"/>
    </reaction>
    <physiologicalReaction direction="left-to-right" evidence="24">
        <dbReference type="Rhea" id="RHEA:41877"/>
    </physiologicalReaction>
</comment>
<dbReference type="Gene3D" id="3.10.129.110">
    <property type="entry name" value="Polyketide synthase dehydratase"/>
    <property type="match status" value="1"/>
</dbReference>
<evidence type="ECO:0000256" key="48">
    <source>
        <dbReference type="ARBA" id="ARBA00048420"/>
    </source>
</evidence>
<comment type="catalytic activity">
    <reaction evidence="37">
        <text>3-oxodecanoyl-[ACP] + NADPH + H(+) = (3R)-hydroxydecanoyl-[ACP] + NADP(+)</text>
        <dbReference type="Rhea" id="RHEA:41856"/>
        <dbReference type="Rhea" id="RHEA-COMP:9637"/>
        <dbReference type="Rhea" id="RHEA-COMP:9638"/>
        <dbReference type="ChEBI" id="CHEBI:15378"/>
        <dbReference type="ChEBI" id="CHEBI:57783"/>
        <dbReference type="ChEBI" id="CHEBI:58349"/>
        <dbReference type="ChEBI" id="CHEBI:78464"/>
        <dbReference type="ChEBI" id="CHEBI:78466"/>
    </reaction>
    <physiologicalReaction direction="left-to-right" evidence="37">
        <dbReference type="Rhea" id="RHEA:41857"/>
    </physiologicalReaction>
</comment>
<keyword evidence="21" id="KW-0275">Fatty acid biosynthesis</keyword>
<gene>
    <name evidence="68" type="ORF">XYLVIOL_LOCUS3958</name>
</gene>
<dbReference type="EC" id="3.1.2.14" evidence="3"/>
<dbReference type="Gene3D" id="3.40.50.720">
    <property type="entry name" value="NAD(P)-binding Rossmann-like Domain"/>
    <property type="match status" value="1"/>
</dbReference>
<dbReference type="SMART" id="SM00829">
    <property type="entry name" value="PKS_ER"/>
    <property type="match status" value="1"/>
</dbReference>
<evidence type="ECO:0000256" key="11">
    <source>
        <dbReference type="ARBA" id="ARBA00022679"/>
    </source>
</evidence>
<evidence type="ECO:0000256" key="40">
    <source>
        <dbReference type="ARBA" id="ARBA00047578"/>
    </source>
</evidence>
<evidence type="ECO:0000256" key="1">
    <source>
        <dbReference type="ARBA" id="ARBA00005189"/>
    </source>
</evidence>
<evidence type="ECO:0000256" key="38">
    <source>
        <dbReference type="ARBA" id="ARBA00047451"/>
    </source>
</evidence>
<dbReference type="SMART" id="SM00827">
    <property type="entry name" value="PKS_AT"/>
    <property type="match status" value="1"/>
</dbReference>
<evidence type="ECO:0000256" key="26">
    <source>
        <dbReference type="ARBA" id="ARBA00023388"/>
    </source>
</evidence>
<dbReference type="SUPFAM" id="SSF50129">
    <property type="entry name" value="GroES-like"/>
    <property type="match status" value="1"/>
</dbReference>
<evidence type="ECO:0000256" key="15">
    <source>
        <dbReference type="ARBA" id="ARBA00022857"/>
    </source>
</evidence>
<dbReference type="Pfam" id="PF13602">
    <property type="entry name" value="ADH_zinc_N_2"/>
    <property type="match status" value="1"/>
</dbReference>
<evidence type="ECO:0000256" key="2">
    <source>
        <dbReference type="ARBA" id="ARBA00012004"/>
    </source>
</evidence>
<evidence type="ECO:0000256" key="41">
    <source>
        <dbReference type="ARBA" id="ARBA00047810"/>
    </source>
</evidence>
<evidence type="ECO:0000256" key="56">
    <source>
        <dbReference type="ARBA" id="ARBA00049109"/>
    </source>
</evidence>
<dbReference type="InterPro" id="IPR049391">
    <property type="entry name" value="FAS_pseudo-KR"/>
</dbReference>
<keyword evidence="20" id="KW-0443">Lipid metabolism</keyword>
<comment type="catalytic activity">
    <reaction evidence="33">
        <text>acetyl-CoA + n malonyl-CoA + 2n NADPH + 2n H(+) = a long-chain fatty acid + (n+1) CoA + n CO2 + 2n NADP(+).</text>
        <dbReference type="EC" id="2.3.1.85"/>
    </reaction>
</comment>
<feature type="domain" description="Carrier" evidence="65">
    <location>
        <begin position="2024"/>
        <end position="2101"/>
    </location>
</feature>
<evidence type="ECO:0000256" key="22">
    <source>
        <dbReference type="ARBA" id="ARBA00023268"/>
    </source>
</evidence>
<evidence type="ECO:0000256" key="43">
    <source>
        <dbReference type="ARBA" id="ARBA00047953"/>
    </source>
</evidence>
<dbReference type="InterPro" id="IPR013968">
    <property type="entry name" value="PKS_KR"/>
</dbReference>
<dbReference type="CDD" id="cd05195">
    <property type="entry name" value="enoyl_red"/>
    <property type="match status" value="1"/>
</dbReference>
<comment type="catalytic activity">
    <reaction evidence="61">
        <text>butanoyl-[ACP] + malonyl-[ACP] + H(+) = 3-oxohexanoyl-[ACP] + holo-[ACP] + CO2</text>
        <dbReference type="Rhea" id="RHEA:41820"/>
        <dbReference type="Rhea" id="RHEA-COMP:9623"/>
        <dbReference type="Rhea" id="RHEA-COMP:9628"/>
        <dbReference type="Rhea" id="RHEA-COMP:9629"/>
        <dbReference type="Rhea" id="RHEA-COMP:9685"/>
        <dbReference type="ChEBI" id="CHEBI:15378"/>
        <dbReference type="ChEBI" id="CHEBI:16526"/>
        <dbReference type="ChEBI" id="CHEBI:64479"/>
        <dbReference type="ChEBI" id="CHEBI:78449"/>
        <dbReference type="ChEBI" id="CHEBI:78454"/>
        <dbReference type="ChEBI" id="CHEBI:78456"/>
    </reaction>
    <physiologicalReaction direction="left-to-right" evidence="61">
        <dbReference type="Rhea" id="RHEA:41821"/>
    </physiologicalReaction>
</comment>
<dbReference type="InterPro" id="IPR014030">
    <property type="entry name" value="Ketoacyl_synth_N"/>
</dbReference>
<evidence type="ECO:0000256" key="20">
    <source>
        <dbReference type="ARBA" id="ARBA00023098"/>
    </source>
</evidence>
<keyword evidence="11" id="KW-0808">Transferase</keyword>
<evidence type="ECO:0000256" key="4">
    <source>
        <dbReference type="ARBA" id="ARBA00012873"/>
    </source>
</evidence>
<dbReference type="InterPro" id="IPR020843">
    <property type="entry name" value="ER"/>
</dbReference>
<comment type="catalytic activity">
    <reaction evidence="50">
        <text>3-oxohexanoyl-[ACP] + NADPH + H(+) = (3R)-hydroxyhexanoyl-[ACP] + NADP(+)</text>
        <dbReference type="Rhea" id="RHEA:41824"/>
        <dbReference type="Rhea" id="RHEA-COMP:9629"/>
        <dbReference type="Rhea" id="RHEA-COMP:9630"/>
        <dbReference type="ChEBI" id="CHEBI:15378"/>
        <dbReference type="ChEBI" id="CHEBI:57783"/>
        <dbReference type="ChEBI" id="CHEBI:58349"/>
        <dbReference type="ChEBI" id="CHEBI:78456"/>
        <dbReference type="ChEBI" id="CHEBI:78457"/>
    </reaction>
    <physiologicalReaction direction="left-to-right" evidence="50">
        <dbReference type="Rhea" id="RHEA:41825"/>
    </physiologicalReaction>
</comment>
<dbReference type="PROSITE" id="PS52019">
    <property type="entry name" value="PKS_MFAS_DH"/>
    <property type="match status" value="1"/>
</dbReference>
<evidence type="ECO:0000256" key="42">
    <source>
        <dbReference type="ARBA" id="ARBA00047897"/>
    </source>
</evidence>
<comment type="catalytic activity">
    <reaction evidence="54">
        <text>3-oxotetradecanoyl-[ACP] + NADPH + H(+) = (3R)-hydroxytetradecanoyl-[ACP] + NADP(+)</text>
        <dbReference type="Rhea" id="RHEA:41888"/>
        <dbReference type="Rhea" id="RHEA-COMP:9645"/>
        <dbReference type="Rhea" id="RHEA-COMP:9646"/>
        <dbReference type="ChEBI" id="CHEBI:15378"/>
        <dbReference type="ChEBI" id="CHEBI:57783"/>
        <dbReference type="ChEBI" id="CHEBI:58349"/>
        <dbReference type="ChEBI" id="CHEBI:78473"/>
        <dbReference type="ChEBI" id="CHEBI:78474"/>
    </reaction>
    <physiologicalReaction direction="left-to-right" evidence="54">
        <dbReference type="Rhea" id="RHEA:41889"/>
    </physiologicalReaction>
</comment>
<dbReference type="Pfam" id="PF16197">
    <property type="entry name" value="KAsynt_C_assoc"/>
    <property type="match status" value="1"/>
</dbReference>
<dbReference type="SMART" id="SM00825">
    <property type="entry name" value="PKS_KS"/>
    <property type="match status" value="1"/>
</dbReference>
<dbReference type="CDD" id="cd00833">
    <property type="entry name" value="PKS"/>
    <property type="match status" value="1"/>
</dbReference>
<evidence type="ECO:0000256" key="16">
    <source>
        <dbReference type="ARBA" id="ARBA00022898"/>
    </source>
</evidence>
<evidence type="ECO:0000256" key="44">
    <source>
        <dbReference type="ARBA" id="ARBA00047961"/>
    </source>
</evidence>
<evidence type="ECO:0000256" key="46">
    <source>
        <dbReference type="ARBA" id="ARBA00048281"/>
    </source>
</evidence>
<evidence type="ECO:0000256" key="58">
    <source>
        <dbReference type="ARBA" id="ARBA00049263"/>
    </source>
</evidence>
<evidence type="ECO:0000259" key="65">
    <source>
        <dbReference type="PROSITE" id="PS50075"/>
    </source>
</evidence>
<dbReference type="Pfam" id="PF00975">
    <property type="entry name" value="Thioesterase"/>
    <property type="match status" value="1"/>
</dbReference>
<comment type="catalytic activity">
    <reaction evidence="52">
        <text>holo-[ACP] + acetyl-CoA = acetyl-[ACP] + CoA</text>
        <dbReference type="Rhea" id="RHEA:41788"/>
        <dbReference type="Rhea" id="RHEA-COMP:9621"/>
        <dbReference type="Rhea" id="RHEA-COMP:9685"/>
        <dbReference type="ChEBI" id="CHEBI:57287"/>
        <dbReference type="ChEBI" id="CHEBI:57288"/>
        <dbReference type="ChEBI" id="CHEBI:64479"/>
        <dbReference type="ChEBI" id="CHEBI:78446"/>
        <dbReference type="EC" id="2.3.1.38"/>
    </reaction>
    <physiologicalReaction direction="left-to-right" evidence="52">
        <dbReference type="Rhea" id="RHEA:41789"/>
    </physiologicalReaction>
</comment>
<keyword evidence="12" id="KW-0702">S-nitrosylation</keyword>
<reference evidence="68 69" key="1">
    <citation type="submission" date="2024-08" db="EMBL/GenBank/DDBJ databases">
        <authorList>
            <person name="Will J Nash"/>
            <person name="Angela Man"/>
            <person name="Seanna McTaggart"/>
            <person name="Kendall Baker"/>
            <person name="Tom Barker"/>
            <person name="Leah Catchpole"/>
            <person name="Alex Durrant"/>
            <person name="Karim Gharbi"/>
            <person name="Naomi Irish"/>
            <person name="Gemy Kaithakottil"/>
            <person name="Debby Ku"/>
            <person name="Aaliyah Providence"/>
            <person name="Felix Shaw"/>
            <person name="David Swarbreck"/>
            <person name="Chris Watkins"/>
            <person name="Ann M. McCartney"/>
            <person name="Giulio Formenti"/>
            <person name="Alice Mouton"/>
            <person name="Noel Vella"/>
            <person name="Bjorn M von Reumont"/>
            <person name="Adriana Vella"/>
            <person name="Wilfried Haerty"/>
        </authorList>
    </citation>
    <scope>NUCLEOTIDE SEQUENCE [LARGE SCALE GENOMIC DNA]</scope>
</reference>
<dbReference type="Pfam" id="PF00550">
    <property type="entry name" value="PP-binding"/>
    <property type="match status" value="1"/>
</dbReference>
<keyword evidence="8" id="KW-0596">Phosphopantetheine</keyword>
<comment type="pathway">
    <text evidence="1">Lipid metabolism.</text>
</comment>